<evidence type="ECO:0000313" key="2">
    <source>
        <dbReference type="Proteomes" id="UP000691718"/>
    </source>
</evidence>
<proteinExistence type="predicted"/>
<keyword evidence="2" id="KW-1185">Reference proteome</keyword>
<accession>A0A8S3XKF7</accession>
<dbReference type="OrthoDB" id="7394561at2759"/>
<sequence>MKDNKIFKLLAALLTSAAAPDHSLTSELSEKENKTNPLVENIRRQLMKDNYDYGTEETTIVIKSEIEEYQNKEYNDNQISAIPLKENISSTLDIPKKFESTADTDYSFVNITTSQAVHARRKPEMYDNQSKYITASEKSNTESQMYKNNENMNTQINRREGANNIQYENDDTDTTTSNARVRYNILKVRRPSRRKQLQESQLVKEEKENEVTIINFGKGPVPEFRLPRSHRQYMLDETDSDLSYMIENSTSTTLDSAIDLDR</sequence>
<comment type="caution">
    <text evidence="1">The sequence shown here is derived from an EMBL/GenBank/DDBJ whole genome shotgun (WGS) entry which is preliminary data.</text>
</comment>
<dbReference type="Proteomes" id="UP000691718">
    <property type="component" value="Unassembled WGS sequence"/>
</dbReference>
<reference evidence="1" key="1">
    <citation type="submission" date="2021-04" db="EMBL/GenBank/DDBJ databases">
        <authorList>
            <person name="Tunstrom K."/>
        </authorList>
    </citation>
    <scope>NUCLEOTIDE SEQUENCE</scope>
</reference>
<organism evidence="1 2">
    <name type="scientific">Parnassius apollo</name>
    <name type="common">Apollo butterfly</name>
    <name type="synonym">Papilio apollo</name>
    <dbReference type="NCBI Taxonomy" id="110799"/>
    <lineage>
        <taxon>Eukaryota</taxon>
        <taxon>Metazoa</taxon>
        <taxon>Ecdysozoa</taxon>
        <taxon>Arthropoda</taxon>
        <taxon>Hexapoda</taxon>
        <taxon>Insecta</taxon>
        <taxon>Pterygota</taxon>
        <taxon>Neoptera</taxon>
        <taxon>Endopterygota</taxon>
        <taxon>Lepidoptera</taxon>
        <taxon>Glossata</taxon>
        <taxon>Ditrysia</taxon>
        <taxon>Papilionoidea</taxon>
        <taxon>Papilionidae</taxon>
        <taxon>Parnassiinae</taxon>
        <taxon>Parnassini</taxon>
        <taxon>Parnassius</taxon>
        <taxon>Parnassius</taxon>
    </lineage>
</organism>
<gene>
    <name evidence="1" type="ORF">PAPOLLO_LOCUS18848</name>
</gene>
<dbReference type="EMBL" id="CAJQZP010001189">
    <property type="protein sequence ID" value="CAG5027551.1"/>
    <property type="molecule type" value="Genomic_DNA"/>
</dbReference>
<protein>
    <submittedName>
        <fullName evidence="1">(apollo) hypothetical protein</fullName>
    </submittedName>
</protein>
<dbReference type="AlphaFoldDB" id="A0A8S3XKF7"/>
<name>A0A8S3XKF7_PARAO</name>
<evidence type="ECO:0000313" key="1">
    <source>
        <dbReference type="EMBL" id="CAG5027551.1"/>
    </source>
</evidence>